<dbReference type="Pfam" id="PF13041">
    <property type="entry name" value="PPR_2"/>
    <property type="match status" value="1"/>
</dbReference>
<evidence type="ECO:0000256" key="3">
    <source>
        <dbReference type="ARBA" id="ARBA00022946"/>
    </source>
</evidence>
<dbReference type="InterPro" id="IPR002885">
    <property type="entry name" value="PPR_rpt"/>
</dbReference>
<evidence type="ECO:0000313" key="7">
    <source>
        <dbReference type="Proteomes" id="UP000604825"/>
    </source>
</evidence>
<name>A0A811PE88_9POAL</name>
<organism evidence="6 7">
    <name type="scientific">Miscanthus lutarioriparius</name>
    <dbReference type="NCBI Taxonomy" id="422564"/>
    <lineage>
        <taxon>Eukaryota</taxon>
        <taxon>Viridiplantae</taxon>
        <taxon>Streptophyta</taxon>
        <taxon>Embryophyta</taxon>
        <taxon>Tracheophyta</taxon>
        <taxon>Spermatophyta</taxon>
        <taxon>Magnoliopsida</taxon>
        <taxon>Liliopsida</taxon>
        <taxon>Poales</taxon>
        <taxon>Poaceae</taxon>
        <taxon>PACMAD clade</taxon>
        <taxon>Panicoideae</taxon>
        <taxon>Andropogonodae</taxon>
        <taxon>Andropogoneae</taxon>
        <taxon>Saccharinae</taxon>
        <taxon>Miscanthus</taxon>
    </lineage>
</organism>
<dbReference type="EMBL" id="CAJGYO010000007">
    <property type="protein sequence ID" value="CAD6242507.1"/>
    <property type="molecule type" value="Genomic_DNA"/>
</dbReference>
<comment type="similarity">
    <text evidence="1">Belongs to the PPR family. PCMP-H subfamily.</text>
</comment>
<dbReference type="GO" id="GO:0008270">
    <property type="term" value="F:zinc ion binding"/>
    <property type="evidence" value="ECO:0007669"/>
    <property type="project" value="InterPro"/>
</dbReference>
<feature type="domain" description="DYW" evidence="5">
    <location>
        <begin position="536"/>
        <end position="628"/>
    </location>
</feature>
<evidence type="ECO:0000256" key="2">
    <source>
        <dbReference type="ARBA" id="ARBA00022737"/>
    </source>
</evidence>
<dbReference type="InterPro" id="IPR032867">
    <property type="entry name" value="DYW_dom"/>
</dbReference>
<keyword evidence="3" id="KW-0809">Transit peptide</keyword>
<dbReference type="InterPro" id="IPR046960">
    <property type="entry name" value="PPR_At4g14850-like_plant"/>
</dbReference>
<dbReference type="PANTHER" id="PTHR47926">
    <property type="entry name" value="PENTATRICOPEPTIDE REPEAT-CONTAINING PROTEIN"/>
    <property type="match status" value="1"/>
</dbReference>
<dbReference type="AlphaFoldDB" id="A0A811PE88"/>
<feature type="repeat" description="PPR" evidence="4">
    <location>
        <begin position="340"/>
        <end position="374"/>
    </location>
</feature>
<dbReference type="Pfam" id="PF14432">
    <property type="entry name" value="DYW_deaminase"/>
    <property type="match status" value="1"/>
</dbReference>
<reference evidence="6" key="1">
    <citation type="submission" date="2020-10" db="EMBL/GenBank/DDBJ databases">
        <authorList>
            <person name="Han B."/>
            <person name="Lu T."/>
            <person name="Zhao Q."/>
            <person name="Huang X."/>
            <person name="Zhao Y."/>
        </authorList>
    </citation>
    <scope>NUCLEOTIDE SEQUENCE</scope>
</reference>
<dbReference type="PANTHER" id="PTHR47926:SF458">
    <property type="entry name" value="PENTATRICOPEPTIDE REPEAT-CONTAINING PROTEIN"/>
    <property type="match status" value="1"/>
</dbReference>
<dbReference type="FunFam" id="1.25.40.10:FF:002356">
    <property type="entry name" value="Pentatricopeptide repeat-containing protein chloroplastic"/>
    <property type="match status" value="1"/>
</dbReference>
<keyword evidence="2" id="KW-0677">Repeat</keyword>
<comment type="caution">
    <text evidence="6">The sequence shown here is derived from an EMBL/GenBank/DDBJ whole genome shotgun (WGS) entry which is preliminary data.</text>
</comment>
<sequence>MATAVPTAALSTPARAGPAPLRAPLRADPCYLPQFHAALIKSGELTASPKSFHSLLEAAAASPTLLPYVVSLFRLGPRPPPSAPCYNVLMRAFLHAGHPEDALHLFVEMLDAASACPDQHTVACALKSCARMCALDVGRGVQAHAIKRGLMVDRFVLSSLIHMYASCGHVAAARLLFDAVEEKGVVMWNAIIAAYLKNRDLMEVVEMFRGMLAVGVAFDEVTLVSVATACGRIGDAKLGKWFAGYVDEKGLVRNRNLMTALVDIEMQLAEVGPNDVTMVSVLSACAVLGALETGKWVHSYIRRKRLPLAIILGTALVDFYAKCGCIDDAVEAFESMPVKNSWTWTALIKGMATNGRGREALELFSSMRKASIEPTDVTFIGVLMACSHSCLVEEGRRHFDSMTQDYGIKPRVEHYGCIVDLLGWAGLVDEAYQFIRTMPIKPNTVIWRALLSSCVVHKNFEIGEEALKQIISLNPNHSAMIRKEMKDKGIEKIPGCSLIELDGVVFEFFAEDSDHPQLREIYQKVEEMIDRIKMAGYIPNTADVRLEVDEYEKEVSVSHHSEKLAIAFGLMKLDPGATIRLSKNLRVCTDCHSATKLISKVYNREIVVRDRNRFHHFKDGTCSCNDYW</sequence>
<gene>
    <name evidence="6" type="ORF">NCGR_LOCUS27973</name>
</gene>
<evidence type="ECO:0000256" key="1">
    <source>
        <dbReference type="ARBA" id="ARBA00006643"/>
    </source>
</evidence>
<accession>A0A811PE88</accession>
<dbReference type="Proteomes" id="UP000604825">
    <property type="component" value="Unassembled WGS sequence"/>
</dbReference>
<feature type="repeat" description="PPR" evidence="4">
    <location>
        <begin position="184"/>
        <end position="218"/>
    </location>
</feature>
<evidence type="ECO:0000256" key="4">
    <source>
        <dbReference type="PROSITE-ProRule" id="PRU00708"/>
    </source>
</evidence>
<dbReference type="NCBIfam" id="TIGR00756">
    <property type="entry name" value="PPR"/>
    <property type="match status" value="3"/>
</dbReference>
<feature type="repeat" description="PPR" evidence="4">
    <location>
        <begin position="82"/>
        <end position="112"/>
    </location>
</feature>
<dbReference type="GO" id="GO:0009451">
    <property type="term" value="P:RNA modification"/>
    <property type="evidence" value="ECO:0007669"/>
    <property type="project" value="InterPro"/>
</dbReference>
<dbReference type="Pfam" id="PF01535">
    <property type="entry name" value="PPR"/>
    <property type="match status" value="4"/>
</dbReference>
<dbReference type="Pfam" id="PF20430">
    <property type="entry name" value="Eplus_motif"/>
    <property type="match status" value="1"/>
</dbReference>
<proteinExistence type="inferred from homology"/>
<dbReference type="FunFam" id="1.25.40.10:FF:000309">
    <property type="entry name" value="Pentatricopeptide repeat-containing protein, chloroplastic"/>
    <property type="match status" value="1"/>
</dbReference>
<evidence type="ECO:0000313" key="6">
    <source>
        <dbReference type="EMBL" id="CAD6242507.1"/>
    </source>
</evidence>
<dbReference type="InterPro" id="IPR046849">
    <property type="entry name" value="E2_motif"/>
</dbReference>
<dbReference type="GO" id="GO:0003729">
    <property type="term" value="F:mRNA binding"/>
    <property type="evidence" value="ECO:0007669"/>
    <property type="project" value="UniProtKB-ARBA"/>
</dbReference>
<protein>
    <recommendedName>
        <fullName evidence="5">DYW domain-containing protein</fullName>
    </recommendedName>
</protein>
<keyword evidence="7" id="KW-1185">Reference proteome</keyword>
<dbReference type="OrthoDB" id="185373at2759"/>
<dbReference type="FunFam" id="1.25.40.10:FF:000690">
    <property type="entry name" value="Pentatricopeptide repeat-containing protein"/>
    <property type="match status" value="1"/>
</dbReference>
<dbReference type="PROSITE" id="PS51375">
    <property type="entry name" value="PPR"/>
    <property type="match status" value="3"/>
</dbReference>
<dbReference type="InterPro" id="IPR011990">
    <property type="entry name" value="TPR-like_helical_dom_sf"/>
</dbReference>
<evidence type="ECO:0000259" key="5">
    <source>
        <dbReference type="Pfam" id="PF14432"/>
    </source>
</evidence>
<dbReference type="Gene3D" id="1.25.40.10">
    <property type="entry name" value="Tetratricopeptide repeat domain"/>
    <property type="match status" value="3"/>
</dbReference>